<dbReference type="InterPro" id="IPR007419">
    <property type="entry name" value="BFD-like_2Fe2S-bd_dom"/>
</dbReference>
<evidence type="ECO:0000256" key="8">
    <source>
        <dbReference type="ARBA" id="ARBA00022714"/>
    </source>
</evidence>
<dbReference type="PRINTS" id="PR00411">
    <property type="entry name" value="PNDRDTASEI"/>
</dbReference>
<evidence type="ECO:0000256" key="13">
    <source>
        <dbReference type="ARBA" id="ARBA00023014"/>
    </source>
</evidence>
<feature type="domain" description="BFD-like [2Fe-2S]-binding" evidence="19">
    <location>
        <begin position="414"/>
        <end position="463"/>
    </location>
</feature>
<dbReference type="InterPro" id="IPR036136">
    <property type="entry name" value="Nit/Sulf_reduc_fer-like_dom_sf"/>
</dbReference>
<dbReference type="InterPro" id="IPR005117">
    <property type="entry name" value="NiRdtase/SiRdtase_haem-b_fer"/>
</dbReference>
<evidence type="ECO:0000259" key="18">
    <source>
        <dbReference type="Pfam" id="PF03460"/>
    </source>
</evidence>
<dbReference type="PANTHER" id="PTHR43809:SF1">
    <property type="entry name" value="NITRITE REDUCTASE (NADH) LARGE SUBUNIT"/>
    <property type="match status" value="1"/>
</dbReference>
<evidence type="ECO:0000256" key="3">
    <source>
        <dbReference type="ARBA" id="ARBA00001974"/>
    </source>
</evidence>
<dbReference type="InterPro" id="IPR006067">
    <property type="entry name" value="NO2/SO3_Rdtase_4Fe4S_dom"/>
</dbReference>
<comment type="similarity">
    <text evidence="5">Belongs to the nitrite and sulfite reductase 4Fe-4S domain family.</text>
</comment>
<keyword evidence="11" id="KW-0560">Oxidoreductase</keyword>
<dbReference type="CDD" id="cd19943">
    <property type="entry name" value="NirB_Fer2_BFD-like_1"/>
    <property type="match status" value="1"/>
</dbReference>
<dbReference type="Pfam" id="PF18267">
    <property type="entry name" value="Rubredoxin_C"/>
    <property type="match status" value="1"/>
</dbReference>
<dbReference type="RefSeq" id="WP_379950036.1">
    <property type="nucleotide sequence ID" value="NZ_JBHMAF010000086.1"/>
</dbReference>
<evidence type="ECO:0000256" key="6">
    <source>
        <dbReference type="ARBA" id="ARBA00022617"/>
    </source>
</evidence>
<dbReference type="Pfam" id="PF04324">
    <property type="entry name" value="Fer2_BFD"/>
    <property type="match status" value="2"/>
</dbReference>
<evidence type="ECO:0000256" key="15">
    <source>
        <dbReference type="ARBA" id="ARBA00034078"/>
    </source>
</evidence>
<organism evidence="22 23">
    <name type="scientific">Ectobacillus funiculus</name>
    <dbReference type="NCBI Taxonomy" id="137993"/>
    <lineage>
        <taxon>Bacteria</taxon>
        <taxon>Bacillati</taxon>
        <taxon>Bacillota</taxon>
        <taxon>Bacilli</taxon>
        <taxon>Bacillales</taxon>
        <taxon>Bacillaceae</taxon>
        <taxon>Ectobacillus</taxon>
    </lineage>
</organism>
<dbReference type="InterPro" id="IPR052034">
    <property type="entry name" value="NasD-like"/>
</dbReference>
<evidence type="ECO:0000256" key="5">
    <source>
        <dbReference type="ARBA" id="ARBA00010429"/>
    </source>
</evidence>
<keyword evidence="23" id="KW-1185">Reference proteome</keyword>
<dbReference type="Proteomes" id="UP001589609">
    <property type="component" value="Unassembled WGS sequence"/>
</dbReference>
<dbReference type="InterPro" id="IPR036188">
    <property type="entry name" value="FAD/NAD-bd_sf"/>
</dbReference>
<comment type="caution">
    <text evidence="22">The sequence shown here is derived from an EMBL/GenBank/DDBJ whole genome shotgun (WGS) entry which is preliminary data.</text>
</comment>
<keyword evidence="8" id="KW-0001">2Fe-2S</keyword>
<dbReference type="CDD" id="cd19944">
    <property type="entry name" value="NirB_Fer2_BFD-like_2"/>
    <property type="match status" value="1"/>
</dbReference>
<comment type="cofactor">
    <cofactor evidence="15">
        <name>[2Fe-2S] cluster</name>
        <dbReference type="ChEBI" id="CHEBI:190135"/>
    </cofactor>
</comment>
<evidence type="ECO:0000256" key="2">
    <source>
        <dbReference type="ARBA" id="ARBA00001966"/>
    </source>
</evidence>
<reference evidence="22 23" key="1">
    <citation type="submission" date="2024-09" db="EMBL/GenBank/DDBJ databases">
        <authorList>
            <person name="Sun Q."/>
            <person name="Mori K."/>
        </authorList>
    </citation>
    <scope>NUCLEOTIDE SEQUENCE [LARGE SCALE GENOMIC DNA]</scope>
    <source>
        <strain evidence="22 23">JCM 11201</strain>
    </source>
</reference>
<comment type="cofactor">
    <cofactor evidence="2">
        <name>[4Fe-4S] cluster</name>
        <dbReference type="ChEBI" id="CHEBI:49883"/>
    </cofactor>
</comment>
<evidence type="ECO:0000259" key="17">
    <source>
        <dbReference type="Pfam" id="PF01077"/>
    </source>
</evidence>
<sequence>MHKQKLVLVGNGMAGVRCIEEILQHNPDAFEITIFGSEPHVNYNRILLSTVLQGSTSVADIVINDRNWYEQNNIQLFSGETVAAIDTEKKVIKTDQDQQVPYDILILATGSVPFMLPLPGADKDGVIAFRTIEDCQTMVETAKQYKKAVVIGGGLLGLEAARGLLNLGMDVHVVHIADYLMERQLDRTAAKMLQAELEAQGMKFLLEKHTAEIAGEDRVERLVFKDGTEVEADLVVMAVGVRPNVQLAQESGIEVNRAIVVNDYLETSVPNVYAVGECVEHRGMVYGLVKPLYEQGKILAKRICGIDSEGYEGSVLSTQLKISGVDVFSVGQFIEDETAKAVTIHNAADGIYKKAVFREDKMIGAVLFGDTKDGTKLLDIIVKQRDVSDTDKVSLLQSSSGGGNEVAQMAHSSIICNCNGVSKGSIIEAVQTKGLTTVEEIKACTKASGSCGGCKPLVADLLAYIQSDDFEEVIEKKPMCPCTALTEDEVVQEMQLRGLVSVKEVMKELHWKDSEGCSVCRPALQYYLGMIDPEYEIKREVLYMNKQMNAIVQSDGTYSIVPQMYGGLTTADQLRKIADVAERYQIANVAITSEQRILLMGVKQEDLTSVWAELDMPLSATYGNMVQNVKTCIGEHVCQCEKDKALELAVLLEKQAEFVTTPYRIKIGVSACMHNGAGSTTKDIGIMGIDRGWEIYVGGSSGRNVRSGQLLCVAETNEEAVGIISGFIQYYRETANYLERTWQWLDRVGIIHVREVLFDRELRRQLLERLEADAAYYQKTSSKSYS</sequence>
<dbReference type="Gene3D" id="1.10.10.1100">
    <property type="entry name" value="BFD-like [2Fe-2S]-binding domain"/>
    <property type="match status" value="1"/>
</dbReference>
<feature type="domain" description="FAD/NAD(P)-binding" evidence="20">
    <location>
        <begin position="5"/>
        <end position="282"/>
    </location>
</feature>
<dbReference type="InterPro" id="IPR016156">
    <property type="entry name" value="FAD/NAD-linked_Rdtase_dimer_sf"/>
</dbReference>
<dbReference type="InterPro" id="IPR045854">
    <property type="entry name" value="NO2/SO3_Rdtase_4Fe4S_sf"/>
</dbReference>
<keyword evidence="12" id="KW-0408">Iron</keyword>
<name>A0ABV5WH26_9BACI</name>
<dbReference type="SUPFAM" id="SSF55124">
    <property type="entry name" value="Nitrite/Sulfite reductase N-terminal domain-like"/>
    <property type="match status" value="1"/>
</dbReference>
<feature type="domain" description="NADH-rubredoxin oxidoreductase C-terminal" evidence="21">
    <location>
        <begin position="317"/>
        <end position="384"/>
    </location>
</feature>
<dbReference type="PRINTS" id="PR00368">
    <property type="entry name" value="FADPNR"/>
</dbReference>
<evidence type="ECO:0000313" key="23">
    <source>
        <dbReference type="Proteomes" id="UP001589609"/>
    </source>
</evidence>
<evidence type="ECO:0000256" key="1">
    <source>
        <dbReference type="ARBA" id="ARBA00001929"/>
    </source>
</evidence>
<dbReference type="Pfam" id="PF07992">
    <property type="entry name" value="Pyr_redox_2"/>
    <property type="match status" value="1"/>
</dbReference>
<evidence type="ECO:0000256" key="4">
    <source>
        <dbReference type="ARBA" id="ARBA00005096"/>
    </source>
</evidence>
<feature type="domain" description="Nitrite/sulphite reductase 4Fe-4S" evidence="17">
    <location>
        <begin position="623"/>
        <end position="762"/>
    </location>
</feature>
<keyword evidence="13" id="KW-0411">Iron-sulfur</keyword>
<keyword evidence="10 16" id="KW-0274">FAD</keyword>
<dbReference type="Pfam" id="PF03460">
    <property type="entry name" value="NIR_SIR_ferr"/>
    <property type="match status" value="1"/>
</dbReference>
<dbReference type="InterPro" id="IPR041854">
    <property type="entry name" value="BFD-like_2Fe2S-bd_dom_sf"/>
</dbReference>
<dbReference type="PIRSF" id="PIRSF037149">
    <property type="entry name" value="NirB"/>
    <property type="match status" value="1"/>
</dbReference>
<dbReference type="InterPro" id="IPR012744">
    <property type="entry name" value="Nitri_red_NirB"/>
</dbReference>
<protein>
    <submittedName>
        <fullName evidence="22">Nitrite reductase large subunit NirB</fullName>
    </submittedName>
</protein>
<evidence type="ECO:0000256" key="7">
    <source>
        <dbReference type="ARBA" id="ARBA00022630"/>
    </source>
</evidence>
<comment type="cofactor">
    <cofactor evidence="3 16">
        <name>FAD</name>
        <dbReference type="ChEBI" id="CHEBI:57692"/>
    </cofactor>
</comment>
<dbReference type="Gene3D" id="3.30.390.30">
    <property type="match status" value="1"/>
</dbReference>
<dbReference type="Gene3D" id="3.30.413.10">
    <property type="entry name" value="Sulfite Reductase Hemoprotein, domain 1"/>
    <property type="match status" value="1"/>
</dbReference>
<dbReference type="Gene3D" id="3.50.50.60">
    <property type="entry name" value="FAD/NAD(P)-binding domain"/>
    <property type="match status" value="2"/>
</dbReference>
<dbReference type="Gene3D" id="3.90.480.10">
    <property type="entry name" value="Sulfite Reductase Hemoprotein,Domain 2"/>
    <property type="match status" value="1"/>
</dbReference>
<dbReference type="InterPro" id="IPR041575">
    <property type="entry name" value="Rubredoxin_C"/>
</dbReference>
<keyword evidence="6" id="KW-0349">Heme</keyword>
<evidence type="ECO:0000259" key="19">
    <source>
        <dbReference type="Pfam" id="PF04324"/>
    </source>
</evidence>
<dbReference type="InterPro" id="IPR023753">
    <property type="entry name" value="FAD/NAD-binding_dom"/>
</dbReference>
<evidence type="ECO:0000256" key="16">
    <source>
        <dbReference type="PIRNR" id="PIRNR037149"/>
    </source>
</evidence>
<evidence type="ECO:0000256" key="10">
    <source>
        <dbReference type="ARBA" id="ARBA00022827"/>
    </source>
</evidence>
<dbReference type="EMBL" id="JBHMAF010000086">
    <property type="protein sequence ID" value="MFB9759686.1"/>
    <property type="molecule type" value="Genomic_DNA"/>
</dbReference>
<gene>
    <name evidence="22" type="primary">nirB</name>
    <name evidence="22" type="ORF">ACFFMS_14845</name>
</gene>
<evidence type="ECO:0000256" key="12">
    <source>
        <dbReference type="ARBA" id="ARBA00023004"/>
    </source>
</evidence>
<accession>A0ABV5WH26</accession>
<dbReference type="InterPro" id="IPR017121">
    <property type="entry name" value="Nitrite_Rdtase_lsu"/>
</dbReference>
<evidence type="ECO:0000259" key="21">
    <source>
        <dbReference type="Pfam" id="PF18267"/>
    </source>
</evidence>
<evidence type="ECO:0000256" key="9">
    <source>
        <dbReference type="ARBA" id="ARBA00022723"/>
    </source>
</evidence>
<keyword evidence="14 16" id="KW-0534">Nitrate assimilation</keyword>
<evidence type="ECO:0000256" key="14">
    <source>
        <dbReference type="ARBA" id="ARBA00023063"/>
    </source>
</evidence>
<evidence type="ECO:0000256" key="11">
    <source>
        <dbReference type="ARBA" id="ARBA00023002"/>
    </source>
</evidence>
<evidence type="ECO:0000259" key="20">
    <source>
        <dbReference type="Pfam" id="PF07992"/>
    </source>
</evidence>
<dbReference type="PANTHER" id="PTHR43809">
    <property type="entry name" value="NITRITE REDUCTASE (NADH) LARGE SUBUNIT"/>
    <property type="match status" value="1"/>
</dbReference>
<feature type="domain" description="Nitrite/Sulfite reductase ferredoxin-like" evidence="18">
    <location>
        <begin position="552"/>
        <end position="615"/>
    </location>
</feature>
<keyword evidence="9" id="KW-0479">Metal-binding</keyword>
<dbReference type="Pfam" id="PF01077">
    <property type="entry name" value="NIR_SIR"/>
    <property type="match status" value="1"/>
</dbReference>
<comment type="cofactor">
    <cofactor evidence="1">
        <name>siroheme</name>
        <dbReference type="ChEBI" id="CHEBI:60052"/>
    </cofactor>
</comment>
<evidence type="ECO:0000313" key="22">
    <source>
        <dbReference type="EMBL" id="MFB9759686.1"/>
    </source>
</evidence>
<dbReference type="NCBIfam" id="TIGR02374">
    <property type="entry name" value="nitri_red_nirB"/>
    <property type="match status" value="1"/>
</dbReference>
<keyword evidence="7 16" id="KW-0285">Flavoprotein</keyword>
<dbReference type="SUPFAM" id="SSF51905">
    <property type="entry name" value="FAD/NAD(P)-binding domain"/>
    <property type="match status" value="2"/>
</dbReference>
<feature type="domain" description="BFD-like [2Fe-2S]-binding" evidence="19">
    <location>
        <begin position="479"/>
        <end position="528"/>
    </location>
</feature>
<comment type="pathway">
    <text evidence="4">Nitrogen metabolism; nitrate reduction (assimilation).</text>
</comment>
<dbReference type="SUPFAM" id="SSF56014">
    <property type="entry name" value="Nitrite and sulphite reductase 4Fe-4S domain-like"/>
    <property type="match status" value="1"/>
</dbReference>
<proteinExistence type="inferred from homology"/>